<sequence>MRPAITKQEVQLLQQTNASVKMVDIRAIEEYEKQHIPRVMNIPAEHLNDNLIVFDREDIIVCICTHGKERSQQAAELLYHQGFKNTFYLLGGTAGWLNQETPLAKASTDISLLHLEAAMNNREN</sequence>
<reference evidence="2 3" key="1">
    <citation type="submission" date="2019-05" db="EMBL/GenBank/DDBJ databases">
        <title>Panacibacter sp. strain 17mud1-8 Genome sequencing and assembly.</title>
        <authorList>
            <person name="Chhetri G."/>
        </authorList>
    </citation>
    <scope>NUCLEOTIDE SEQUENCE [LARGE SCALE GENOMIC DNA]</scope>
    <source>
        <strain evidence="2 3">17mud1-8</strain>
    </source>
</reference>
<comment type="caution">
    <text evidence="2">The sequence shown here is derived from an EMBL/GenBank/DDBJ whole genome shotgun (WGS) entry which is preliminary data.</text>
</comment>
<dbReference type="OrthoDB" id="9808735at2"/>
<feature type="domain" description="Rhodanese" evidence="1">
    <location>
        <begin position="16"/>
        <end position="105"/>
    </location>
</feature>
<dbReference type="PANTHER" id="PTHR44086">
    <property type="entry name" value="THIOSULFATE SULFURTRANSFERASE RDL2, MITOCHONDRIAL-RELATED"/>
    <property type="match status" value="1"/>
</dbReference>
<dbReference type="Proteomes" id="UP000305848">
    <property type="component" value="Unassembled WGS sequence"/>
</dbReference>
<dbReference type="SMART" id="SM00450">
    <property type="entry name" value="RHOD"/>
    <property type="match status" value="1"/>
</dbReference>
<accession>A0A4U3LAY7</accession>
<dbReference type="PROSITE" id="PS50206">
    <property type="entry name" value="RHODANESE_3"/>
    <property type="match status" value="1"/>
</dbReference>
<dbReference type="Pfam" id="PF00581">
    <property type="entry name" value="Rhodanese"/>
    <property type="match status" value="1"/>
</dbReference>
<evidence type="ECO:0000313" key="2">
    <source>
        <dbReference type="EMBL" id="TKK71624.1"/>
    </source>
</evidence>
<dbReference type="InterPro" id="IPR036873">
    <property type="entry name" value="Rhodanese-like_dom_sf"/>
</dbReference>
<dbReference type="GO" id="GO:0004792">
    <property type="term" value="F:thiosulfate-cyanide sulfurtransferase activity"/>
    <property type="evidence" value="ECO:0007669"/>
    <property type="project" value="TreeGrafter"/>
</dbReference>
<dbReference type="Gene3D" id="3.40.250.10">
    <property type="entry name" value="Rhodanese-like domain"/>
    <property type="match status" value="1"/>
</dbReference>
<dbReference type="PANTHER" id="PTHR44086:SF13">
    <property type="entry name" value="THIOSULFATE SULFURTRANSFERASE PSPE"/>
    <property type="match status" value="1"/>
</dbReference>
<evidence type="ECO:0000259" key="1">
    <source>
        <dbReference type="PROSITE" id="PS50206"/>
    </source>
</evidence>
<evidence type="ECO:0000313" key="3">
    <source>
        <dbReference type="Proteomes" id="UP000305848"/>
    </source>
</evidence>
<dbReference type="EMBL" id="SZQL01000001">
    <property type="protein sequence ID" value="TKK71624.1"/>
    <property type="molecule type" value="Genomic_DNA"/>
</dbReference>
<dbReference type="SUPFAM" id="SSF52821">
    <property type="entry name" value="Rhodanese/Cell cycle control phosphatase"/>
    <property type="match status" value="1"/>
</dbReference>
<organism evidence="2 3">
    <name type="scientific">Ilyomonas limi</name>
    <dbReference type="NCBI Taxonomy" id="2575867"/>
    <lineage>
        <taxon>Bacteria</taxon>
        <taxon>Pseudomonadati</taxon>
        <taxon>Bacteroidota</taxon>
        <taxon>Chitinophagia</taxon>
        <taxon>Chitinophagales</taxon>
        <taxon>Chitinophagaceae</taxon>
        <taxon>Ilyomonas</taxon>
    </lineage>
</organism>
<dbReference type="AlphaFoldDB" id="A0A4U3LAY7"/>
<protein>
    <submittedName>
        <fullName evidence="2">Rhodanese-like domain-containing protein</fullName>
    </submittedName>
</protein>
<dbReference type="CDD" id="cd00158">
    <property type="entry name" value="RHOD"/>
    <property type="match status" value="1"/>
</dbReference>
<name>A0A4U3LAY7_9BACT</name>
<keyword evidence="3" id="KW-1185">Reference proteome</keyword>
<proteinExistence type="predicted"/>
<dbReference type="InterPro" id="IPR001763">
    <property type="entry name" value="Rhodanese-like_dom"/>
</dbReference>
<gene>
    <name evidence="2" type="ORF">FC093_00955</name>
</gene>